<evidence type="ECO:0000256" key="3">
    <source>
        <dbReference type="ARBA" id="ARBA00022679"/>
    </source>
</evidence>
<keyword evidence="4" id="KW-0547">Nucleotide-binding</keyword>
<organism evidence="11 12">
    <name type="scientific">Neofusicoccum ribis</name>
    <dbReference type="NCBI Taxonomy" id="45134"/>
    <lineage>
        <taxon>Eukaryota</taxon>
        <taxon>Fungi</taxon>
        <taxon>Dikarya</taxon>
        <taxon>Ascomycota</taxon>
        <taxon>Pezizomycotina</taxon>
        <taxon>Dothideomycetes</taxon>
        <taxon>Dothideomycetes incertae sedis</taxon>
        <taxon>Botryosphaeriales</taxon>
        <taxon>Botryosphaeriaceae</taxon>
        <taxon>Neofusicoccum</taxon>
    </lineage>
</organism>
<dbReference type="InterPro" id="IPR011009">
    <property type="entry name" value="Kinase-like_dom_sf"/>
</dbReference>
<evidence type="ECO:0000313" key="11">
    <source>
        <dbReference type="EMBL" id="KAL1626037.1"/>
    </source>
</evidence>
<reference evidence="11 12" key="1">
    <citation type="submission" date="2024-02" db="EMBL/GenBank/DDBJ databases">
        <title>De novo assembly and annotation of 12 fungi associated with fruit tree decline syndrome in Ontario, Canada.</title>
        <authorList>
            <person name="Sulman M."/>
            <person name="Ellouze W."/>
            <person name="Ilyukhin E."/>
        </authorList>
    </citation>
    <scope>NUCLEOTIDE SEQUENCE [LARGE SCALE GENOMIC DNA]</scope>
    <source>
        <strain evidence="11 12">M1-105</strain>
    </source>
</reference>
<feature type="region of interest" description="Disordered" evidence="9">
    <location>
        <begin position="185"/>
        <end position="214"/>
    </location>
</feature>
<dbReference type="SMART" id="SM00220">
    <property type="entry name" value="S_TKc"/>
    <property type="match status" value="1"/>
</dbReference>
<feature type="domain" description="Protein kinase" evidence="10">
    <location>
        <begin position="23"/>
        <end position="329"/>
    </location>
</feature>
<feature type="compositionally biased region" description="Pro residues" evidence="9">
    <location>
        <begin position="204"/>
        <end position="214"/>
    </location>
</feature>
<keyword evidence="3" id="KW-0808">Transferase</keyword>
<comment type="catalytic activity">
    <reaction evidence="7">
        <text>L-threonyl-[protein] + ATP = O-phospho-L-threonyl-[protein] + ADP + H(+)</text>
        <dbReference type="Rhea" id="RHEA:46608"/>
        <dbReference type="Rhea" id="RHEA-COMP:11060"/>
        <dbReference type="Rhea" id="RHEA-COMP:11605"/>
        <dbReference type="ChEBI" id="CHEBI:15378"/>
        <dbReference type="ChEBI" id="CHEBI:30013"/>
        <dbReference type="ChEBI" id="CHEBI:30616"/>
        <dbReference type="ChEBI" id="CHEBI:61977"/>
        <dbReference type="ChEBI" id="CHEBI:456216"/>
        <dbReference type="EC" id="2.7.11.1"/>
    </reaction>
</comment>
<dbReference type="Proteomes" id="UP001521116">
    <property type="component" value="Unassembled WGS sequence"/>
</dbReference>
<evidence type="ECO:0000256" key="4">
    <source>
        <dbReference type="ARBA" id="ARBA00022741"/>
    </source>
</evidence>
<keyword evidence="12" id="KW-1185">Reference proteome</keyword>
<evidence type="ECO:0000259" key="10">
    <source>
        <dbReference type="PROSITE" id="PS50011"/>
    </source>
</evidence>
<evidence type="ECO:0000313" key="12">
    <source>
        <dbReference type="Proteomes" id="UP001521116"/>
    </source>
</evidence>
<dbReference type="SUPFAM" id="SSF56112">
    <property type="entry name" value="Protein kinase-like (PK-like)"/>
    <property type="match status" value="1"/>
</dbReference>
<keyword evidence="2" id="KW-0723">Serine/threonine-protein kinase</keyword>
<dbReference type="EMBL" id="JAJVDC020000086">
    <property type="protein sequence ID" value="KAL1626037.1"/>
    <property type="molecule type" value="Genomic_DNA"/>
</dbReference>
<comment type="catalytic activity">
    <reaction evidence="8">
        <text>L-seryl-[protein] + ATP = O-phospho-L-seryl-[protein] + ADP + H(+)</text>
        <dbReference type="Rhea" id="RHEA:17989"/>
        <dbReference type="Rhea" id="RHEA-COMP:9863"/>
        <dbReference type="Rhea" id="RHEA-COMP:11604"/>
        <dbReference type="ChEBI" id="CHEBI:15378"/>
        <dbReference type="ChEBI" id="CHEBI:29999"/>
        <dbReference type="ChEBI" id="CHEBI:30616"/>
        <dbReference type="ChEBI" id="CHEBI:83421"/>
        <dbReference type="ChEBI" id="CHEBI:456216"/>
        <dbReference type="EC" id="2.7.11.1"/>
    </reaction>
</comment>
<dbReference type="PANTHER" id="PTHR24361">
    <property type="entry name" value="MITOGEN-ACTIVATED KINASE KINASE KINASE"/>
    <property type="match status" value="1"/>
</dbReference>
<evidence type="ECO:0000256" key="1">
    <source>
        <dbReference type="ARBA" id="ARBA00012513"/>
    </source>
</evidence>
<proteinExistence type="predicted"/>
<dbReference type="InterPro" id="IPR000719">
    <property type="entry name" value="Prot_kinase_dom"/>
</dbReference>
<sequence length="469" mass="51061">MATGSLEKNSQNALYASEDDCPYRVVGRLGEDGKWINDVASHKTRRKECVRIQHWVRRDRGHKRRNEELEAMASLLRELQHKHIVSVVETFECAGRLNLLIDPVPDTSFQQLIRCFDLPDGNAASKPTFDNFLEWIPCITKALNYLHSQNIEHGNIKPSTIWLRNNRIILAGFGSASRFNALDPTNTGTMDPASRQPISKYLAPPGPPHAPRPRLPGAADVFSLGCIFLEIATVICDRPGSLSRLRAARAASGSTSTATYAQCPQQLVQWLSTLSTMRPAAAASSSHGFGTVEAADWTRVLVDLAFRALDPDPASRPAAHALADTLQWFGLDAGGCSCEGEFQLAAEHCDVTPQYGESISGWAKPWHPMLYNLEAAERHGDRDDDDVMPDPSPWETAKLRGAQGVKENAVVQGILRRAAERRSGAVQVGGPPHTSFMDVGTSLPDPTRLSAAVLDGSPLEPIGAGGVKL</sequence>
<dbReference type="Pfam" id="PF00069">
    <property type="entry name" value="Pkinase"/>
    <property type="match status" value="1"/>
</dbReference>
<dbReference type="Gene3D" id="1.10.510.10">
    <property type="entry name" value="Transferase(Phosphotransferase) domain 1"/>
    <property type="match status" value="1"/>
</dbReference>
<evidence type="ECO:0000256" key="7">
    <source>
        <dbReference type="ARBA" id="ARBA00047899"/>
    </source>
</evidence>
<dbReference type="EC" id="2.7.11.1" evidence="1"/>
<comment type="caution">
    <text evidence="11">The sequence shown here is derived from an EMBL/GenBank/DDBJ whole genome shotgun (WGS) entry which is preliminary data.</text>
</comment>
<name>A0ABR3SQ06_9PEZI</name>
<gene>
    <name evidence="11" type="ORF">SLS56_007011</name>
</gene>
<evidence type="ECO:0000256" key="2">
    <source>
        <dbReference type="ARBA" id="ARBA00022527"/>
    </source>
</evidence>
<evidence type="ECO:0000256" key="8">
    <source>
        <dbReference type="ARBA" id="ARBA00048679"/>
    </source>
</evidence>
<protein>
    <recommendedName>
        <fullName evidence="1">non-specific serine/threonine protein kinase</fullName>
        <ecNumber evidence="1">2.7.11.1</ecNumber>
    </recommendedName>
</protein>
<evidence type="ECO:0000256" key="6">
    <source>
        <dbReference type="ARBA" id="ARBA00022840"/>
    </source>
</evidence>
<evidence type="ECO:0000256" key="5">
    <source>
        <dbReference type="ARBA" id="ARBA00022777"/>
    </source>
</evidence>
<keyword evidence="5" id="KW-0418">Kinase</keyword>
<keyword evidence="6" id="KW-0067">ATP-binding</keyword>
<evidence type="ECO:0000256" key="9">
    <source>
        <dbReference type="SAM" id="MobiDB-lite"/>
    </source>
</evidence>
<dbReference type="PANTHER" id="PTHR24361:SF433">
    <property type="entry name" value="PROTEIN KINASE DOMAIN-CONTAINING PROTEIN"/>
    <property type="match status" value="1"/>
</dbReference>
<dbReference type="InterPro" id="IPR053235">
    <property type="entry name" value="Ser_Thr_kinase"/>
</dbReference>
<dbReference type="PROSITE" id="PS50011">
    <property type="entry name" value="PROTEIN_KINASE_DOM"/>
    <property type="match status" value="1"/>
</dbReference>
<accession>A0ABR3SQ06</accession>